<dbReference type="InterPro" id="IPR013103">
    <property type="entry name" value="RVT_2"/>
</dbReference>
<name>A0A1U7Y2I4_NICSY</name>
<reference evidence="2" key="1">
    <citation type="journal article" date="2013" name="Genome Biol.">
        <title>Reference genomes and transcriptomes of Nicotiana sylvestris and Nicotiana tomentosiformis.</title>
        <authorList>
            <person name="Sierro N."/>
            <person name="Battey J.N."/>
            <person name="Ouadi S."/>
            <person name="Bovet L."/>
            <person name="Goepfert S."/>
            <person name="Bakaher N."/>
            <person name="Peitsch M.C."/>
            <person name="Ivanov N.V."/>
        </authorList>
    </citation>
    <scope>NUCLEOTIDE SEQUENCE [LARGE SCALE GENOMIC DNA]</scope>
</reference>
<dbReference type="OrthoDB" id="411615at2759"/>
<evidence type="ECO:0000259" key="1">
    <source>
        <dbReference type="Pfam" id="PF07727"/>
    </source>
</evidence>
<dbReference type="PANTHER" id="PTHR11439">
    <property type="entry name" value="GAG-POL-RELATED RETROTRANSPOSON"/>
    <property type="match status" value="1"/>
</dbReference>
<dbReference type="STRING" id="4096.A0A1U7Y2I4"/>
<dbReference type="AlphaFoldDB" id="A0A1U7Y2I4"/>
<evidence type="ECO:0000313" key="2">
    <source>
        <dbReference type="Proteomes" id="UP000189701"/>
    </source>
</evidence>
<proteinExistence type="predicted"/>
<dbReference type="eggNOG" id="KOG0017">
    <property type="taxonomic scope" value="Eukaryota"/>
</dbReference>
<reference evidence="3" key="2">
    <citation type="submission" date="2025-08" db="UniProtKB">
        <authorList>
            <consortium name="RefSeq"/>
        </authorList>
    </citation>
    <scope>IDENTIFICATION</scope>
    <source>
        <tissue evidence="3">Leaf</tissue>
    </source>
</reference>
<protein>
    <submittedName>
        <fullName evidence="3">Uncharacterized protein LOC104240318</fullName>
    </submittedName>
</protein>
<gene>
    <name evidence="3" type="primary">LOC104240318</name>
</gene>
<keyword evidence="2" id="KW-1185">Reference proteome</keyword>
<dbReference type="PANTHER" id="PTHR11439:SF469">
    <property type="entry name" value="REVERSE TRANSCRIPTASE TY1_COPIA-TYPE DOMAIN-CONTAINING PROTEIN"/>
    <property type="match status" value="1"/>
</dbReference>
<accession>A0A1U7Y2I4</accession>
<feature type="domain" description="Reverse transcriptase Ty1/copia-type" evidence="1">
    <location>
        <begin position="19"/>
        <end position="144"/>
    </location>
</feature>
<evidence type="ECO:0000313" key="3">
    <source>
        <dbReference type="RefSeq" id="XP_009793449.1"/>
    </source>
</evidence>
<dbReference type="InterPro" id="IPR043502">
    <property type="entry name" value="DNA/RNA_pol_sf"/>
</dbReference>
<sequence>MYPAWQSAMTQEFEALYANNTWDLVPLPNGKHTISCRWVYKVKHKADGIERYKARLVVKGYTQQARIDYTETFSPLVKMTIVRSLIAIAAKKRWQIYQLDVNNIFLHGDLPEEVYMKAPPGLELKSPNLVCKLNKSLYGLKQAVNSGLEVLYKEDGIIISQRKFVLDLLKEYDCLHSTNLTSPLDPTMKLKAKEGSPLFDPIFYRRLVGKLNFLINTRLDIPYEVQHLSQFMQDPKEPHLHAAYHMLRYLKKDPTLGLYFSNASSLSITAYCDSDWAAYPDSGGLCLVTLSF</sequence>
<dbReference type="RefSeq" id="XP_009793449.1">
    <property type="nucleotide sequence ID" value="XM_009795147.1"/>
</dbReference>
<dbReference type="SUPFAM" id="SSF56672">
    <property type="entry name" value="DNA/RNA polymerases"/>
    <property type="match status" value="1"/>
</dbReference>
<dbReference type="Proteomes" id="UP000189701">
    <property type="component" value="Unplaced"/>
</dbReference>
<dbReference type="Pfam" id="PF07727">
    <property type="entry name" value="RVT_2"/>
    <property type="match status" value="1"/>
</dbReference>
<organism evidence="2 3">
    <name type="scientific">Nicotiana sylvestris</name>
    <name type="common">Wood tobacco</name>
    <name type="synonym">South American tobacco</name>
    <dbReference type="NCBI Taxonomy" id="4096"/>
    <lineage>
        <taxon>Eukaryota</taxon>
        <taxon>Viridiplantae</taxon>
        <taxon>Streptophyta</taxon>
        <taxon>Embryophyta</taxon>
        <taxon>Tracheophyta</taxon>
        <taxon>Spermatophyta</taxon>
        <taxon>Magnoliopsida</taxon>
        <taxon>eudicotyledons</taxon>
        <taxon>Gunneridae</taxon>
        <taxon>Pentapetalae</taxon>
        <taxon>asterids</taxon>
        <taxon>lamiids</taxon>
        <taxon>Solanales</taxon>
        <taxon>Solanaceae</taxon>
        <taxon>Nicotianoideae</taxon>
        <taxon>Nicotianeae</taxon>
        <taxon>Nicotiana</taxon>
    </lineage>
</organism>